<comment type="caution">
    <text evidence="2">The sequence shown here is derived from an EMBL/GenBank/DDBJ whole genome shotgun (WGS) entry which is preliminary data.</text>
</comment>
<dbReference type="EMBL" id="QNRF01000005">
    <property type="protein sequence ID" value="RBO82867.1"/>
    <property type="molecule type" value="Genomic_DNA"/>
</dbReference>
<proteinExistence type="predicted"/>
<dbReference type="Proteomes" id="UP000252086">
    <property type="component" value="Unassembled WGS sequence"/>
</dbReference>
<sequence length="182" mass="20966">MKDLLHIRPAKLADLTHMLQFETNNQEWFADFLPHYSGHAPSLSLIKKRLLNDDAGMQFLVCLHNGKIVGRFNAQYLDQNKDTIEVSYRIDKCFVNRGIAQFALKHLLLVWACRGVRDIYAKVADYNKSSIKVLLSCGFWVDEFCPQTVNLKSQPQEGWIFRWSVSQAPAQGANQFDRVLSY</sequence>
<dbReference type="InterPro" id="IPR016181">
    <property type="entry name" value="Acyl_CoA_acyltransferase"/>
</dbReference>
<feature type="domain" description="N-acetyltransferase" evidence="1">
    <location>
        <begin position="5"/>
        <end position="157"/>
    </location>
</feature>
<protein>
    <submittedName>
        <fullName evidence="2">Ribosomal-protein-alanine N-acetyltransferase</fullName>
    </submittedName>
</protein>
<evidence type="ECO:0000259" key="1">
    <source>
        <dbReference type="PROSITE" id="PS51186"/>
    </source>
</evidence>
<dbReference type="PANTHER" id="PTHR43328">
    <property type="entry name" value="ACETYLTRANSFERASE-RELATED"/>
    <property type="match status" value="1"/>
</dbReference>
<organism evidence="2 3">
    <name type="scientific">Marinomonas aquiplantarum</name>
    <dbReference type="NCBI Taxonomy" id="491951"/>
    <lineage>
        <taxon>Bacteria</taxon>
        <taxon>Pseudomonadati</taxon>
        <taxon>Pseudomonadota</taxon>
        <taxon>Gammaproteobacteria</taxon>
        <taxon>Oceanospirillales</taxon>
        <taxon>Oceanospirillaceae</taxon>
        <taxon>Marinomonas</taxon>
    </lineage>
</organism>
<evidence type="ECO:0000313" key="3">
    <source>
        <dbReference type="Proteomes" id="UP000252086"/>
    </source>
</evidence>
<evidence type="ECO:0000313" key="2">
    <source>
        <dbReference type="EMBL" id="RBO82867.1"/>
    </source>
</evidence>
<dbReference type="InterPro" id="IPR000182">
    <property type="entry name" value="GNAT_dom"/>
</dbReference>
<dbReference type="PROSITE" id="PS51186">
    <property type="entry name" value="GNAT"/>
    <property type="match status" value="1"/>
</dbReference>
<keyword evidence="3" id="KW-1185">Reference proteome</keyword>
<dbReference type="RefSeq" id="WP_113874809.1">
    <property type="nucleotide sequence ID" value="NZ_QNRF01000005.1"/>
</dbReference>
<dbReference type="PANTHER" id="PTHR43328:SF1">
    <property type="entry name" value="N-ACETYLTRANSFERASE DOMAIN-CONTAINING PROTEIN"/>
    <property type="match status" value="1"/>
</dbReference>
<name>A0A366CYE9_9GAMM</name>
<dbReference type="AlphaFoldDB" id="A0A366CYE9"/>
<dbReference type="OrthoDB" id="7852312at2"/>
<dbReference type="GO" id="GO:0016747">
    <property type="term" value="F:acyltransferase activity, transferring groups other than amino-acyl groups"/>
    <property type="evidence" value="ECO:0007669"/>
    <property type="project" value="InterPro"/>
</dbReference>
<reference evidence="2 3" key="1">
    <citation type="submission" date="2018-06" db="EMBL/GenBank/DDBJ databases">
        <title>Genomic Encyclopedia of Type Strains, Phase III (KMG-III): the genomes of soil and plant-associated and newly described type strains.</title>
        <authorList>
            <person name="Whitman W."/>
        </authorList>
    </citation>
    <scope>NUCLEOTIDE SEQUENCE [LARGE SCALE GENOMIC DNA]</scope>
    <source>
        <strain evidence="2 3">CECT 7732</strain>
    </source>
</reference>
<dbReference type="SUPFAM" id="SSF55729">
    <property type="entry name" value="Acyl-CoA N-acyltransferases (Nat)"/>
    <property type="match status" value="1"/>
</dbReference>
<dbReference type="Pfam" id="PF13302">
    <property type="entry name" value="Acetyltransf_3"/>
    <property type="match status" value="1"/>
</dbReference>
<dbReference type="Gene3D" id="3.40.630.30">
    <property type="match status" value="1"/>
</dbReference>
<keyword evidence="2" id="KW-0808">Transferase</keyword>
<accession>A0A366CYE9</accession>
<gene>
    <name evidence="2" type="ORF">DFP76_105342</name>
</gene>